<dbReference type="RefSeq" id="WP_126077461.1">
    <property type="nucleotide sequence ID" value="NZ_CP051166.1"/>
</dbReference>
<protein>
    <submittedName>
        <fullName evidence="1">Uncharacterized protein</fullName>
    </submittedName>
</protein>
<dbReference type="Proteomes" id="UP000278085">
    <property type="component" value="Unassembled WGS sequence"/>
</dbReference>
<reference evidence="1 2" key="1">
    <citation type="submission" date="2018-12" db="EMBL/GenBank/DDBJ databases">
        <authorList>
            <person name="Yang E."/>
        </authorList>
    </citation>
    <scope>NUCLEOTIDE SEQUENCE [LARGE SCALE GENOMIC DNA]</scope>
    <source>
        <strain evidence="1 2">SOD</strain>
    </source>
</reference>
<accession>A0A430HDE7</accession>
<evidence type="ECO:0000313" key="2">
    <source>
        <dbReference type="Proteomes" id="UP000278085"/>
    </source>
</evidence>
<sequence length="108" mass="12144">MSEYVLDALSDPLYQQAHASRRQRQTPDDTLVLTELNPGTVVDHLDNENAPIELITFGTVRETCPNCIHSRLKLILRQRAVRVAHLFCAECHSCFDARYPNGAPALTI</sequence>
<dbReference type="AlphaFoldDB" id="A0A430HDE7"/>
<proteinExistence type="predicted"/>
<dbReference type="OrthoDB" id="8756340at2"/>
<name>A0A430HDE7_9BURK</name>
<comment type="caution">
    <text evidence="1">The sequence shown here is derived from an EMBL/GenBank/DDBJ whole genome shotgun (WGS) entry which is preliminary data.</text>
</comment>
<gene>
    <name evidence="1" type="ORF">EJB06_28720</name>
</gene>
<evidence type="ECO:0000313" key="1">
    <source>
        <dbReference type="EMBL" id="RSZ55544.1"/>
    </source>
</evidence>
<organism evidence="1 2">
    <name type="scientific">Massilia atriviolacea</name>
    <dbReference type="NCBI Taxonomy" id="2495579"/>
    <lineage>
        <taxon>Bacteria</taxon>
        <taxon>Pseudomonadati</taxon>
        <taxon>Pseudomonadota</taxon>
        <taxon>Betaproteobacteria</taxon>
        <taxon>Burkholderiales</taxon>
        <taxon>Oxalobacteraceae</taxon>
        <taxon>Telluria group</taxon>
        <taxon>Massilia</taxon>
    </lineage>
</organism>
<keyword evidence="2" id="KW-1185">Reference proteome</keyword>
<dbReference type="EMBL" id="RXLQ01000024">
    <property type="protein sequence ID" value="RSZ55544.1"/>
    <property type="molecule type" value="Genomic_DNA"/>
</dbReference>